<dbReference type="Gene3D" id="1.10.30.50">
    <property type="match status" value="1"/>
</dbReference>
<dbReference type="InterPro" id="IPR003615">
    <property type="entry name" value="HNH_nuc"/>
</dbReference>
<organism evidence="2 3">
    <name type="scientific">Yersinia enterocolitica</name>
    <dbReference type="NCBI Taxonomy" id="630"/>
    <lineage>
        <taxon>Bacteria</taxon>
        <taxon>Pseudomonadati</taxon>
        <taxon>Pseudomonadota</taxon>
        <taxon>Gammaproteobacteria</taxon>
        <taxon>Enterobacterales</taxon>
        <taxon>Yersiniaceae</taxon>
        <taxon>Yersinia</taxon>
    </lineage>
</organism>
<proteinExistence type="predicted"/>
<feature type="domain" description="HNH nuclease" evidence="1">
    <location>
        <begin position="6"/>
        <end position="59"/>
    </location>
</feature>
<dbReference type="CDD" id="cd00085">
    <property type="entry name" value="HNHc"/>
    <property type="match status" value="1"/>
</dbReference>
<sequence length="120" mass="13034">MRVSPQKAIAVFQRTGGRCGYCGCALDFEGYTTDHMVPRSKGGGNELSNLLACCKTCNRSKAARSVEDFRLVMAARKAGCDIFTASQLGFLNGVGAFPLLNISNEHPFYFESMEVENAPL</sequence>
<dbReference type="PANTHER" id="PTHR33877:SF2">
    <property type="entry name" value="OS07G0170200 PROTEIN"/>
    <property type="match status" value="1"/>
</dbReference>
<accession>A0ABM9S8W2</accession>
<dbReference type="InterPro" id="IPR052892">
    <property type="entry name" value="NA-targeting_endonuclease"/>
</dbReference>
<dbReference type="RefSeq" id="WP_072087375.1">
    <property type="nucleotide sequence ID" value="NZ_CP107100.1"/>
</dbReference>
<evidence type="ECO:0000313" key="2">
    <source>
        <dbReference type="EMBL" id="CNE47299.1"/>
    </source>
</evidence>
<dbReference type="SMART" id="SM00507">
    <property type="entry name" value="HNHc"/>
    <property type="match status" value="1"/>
</dbReference>
<name>A0ABM9S8W2_YEREN</name>
<gene>
    <name evidence="2" type="ORF">ERS137959_03872</name>
</gene>
<evidence type="ECO:0000259" key="1">
    <source>
        <dbReference type="SMART" id="SM00507"/>
    </source>
</evidence>
<keyword evidence="3" id="KW-1185">Reference proteome</keyword>
<dbReference type="InterPro" id="IPR029471">
    <property type="entry name" value="HNH_5"/>
</dbReference>
<dbReference type="EMBL" id="CPXJ01000060">
    <property type="protein sequence ID" value="CNE47299.1"/>
    <property type="molecule type" value="Genomic_DNA"/>
</dbReference>
<dbReference type="Pfam" id="PF14279">
    <property type="entry name" value="HNH_5"/>
    <property type="match status" value="1"/>
</dbReference>
<dbReference type="PANTHER" id="PTHR33877">
    <property type="entry name" value="SLL1193 PROTEIN"/>
    <property type="match status" value="1"/>
</dbReference>
<comment type="caution">
    <text evidence="2">The sequence shown here is derived from an EMBL/GenBank/DDBJ whole genome shotgun (WGS) entry which is preliminary data.</text>
</comment>
<protein>
    <submittedName>
        <fullName evidence="2">Uncharacterized protein conserved in bacteria</fullName>
    </submittedName>
</protein>
<dbReference type="Proteomes" id="UP000041601">
    <property type="component" value="Unassembled WGS sequence"/>
</dbReference>
<reference evidence="2 3" key="1">
    <citation type="submission" date="2015-03" db="EMBL/GenBank/DDBJ databases">
        <authorList>
            <consortium name="Pathogen Informatics"/>
            <person name="Murphy D."/>
        </authorList>
    </citation>
    <scope>NUCLEOTIDE SEQUENCE [LARGE SCALE GENOMIC DNA]</scope>
    <source>
        <strain evidence="2 3">IP05342</strain>
    </source>
</reference>
<evidence type="ECO:0000313" key="3">
    <source>
        <dbReference type="Proteomes" id="UP000041601"/>
    </source>
</evidence>